<evidence type="ECO:0000256" key="8">
    <source>
        <dbReference type="ARBA" id="ARBA00022777"/>
    </source>
</evidence>
<dbReference type="RefSeq" id="WP_249283167.1">
    <property type="nucleotide sequence ID" value="NZ_JACRST010000013.1"/>
</dbReference>
<dbReference type="InterPro" id="IPR036890">
    <property type="entry name" value="HATPase_C_sf"/>
</dbReference>
<dbReference type="InterPro" id="IPR005467">
    <property type="entry name" value="His_kinase_dom"/>
</dbReference>
<dbReference type="EMBL" id="JACRST010000013">
    <property type="protein sequence ID" value="MBC8547096.1"/>
    <property type="molecule type" value="Genomic_DNA"/>
</dbReference>
<keyword evidence="7" id="KW-0547">Nucleotide-binding</keyword>
<dbReference type="SMART" id="SM00388">
    <property type="entry name" value="HisKA"/>
    <property type="match status" value="1"/>
</dbReference>
<dbReference type="InterPro" id="IPR052023">
    <property type="entry name" value="Histidine_kinase_KdpD"/>
</dbReference>
<dbReference type="GO" id="GO:0005886">
    <property type="term" value="C:plasma membrane"/>
    <property type="evidence" value="ECO:0007669"/>
    <property type="project" value="TreeGrafter"/>
</dbReference>
<keyword evidence="16" id="KW-1185">Reference proteome</keyword>
<dbReference type="CDD" id="cd00082">
    <property type="entry name" value="HisKA"/>
    <property type="match status" value="1"/>
</dbReference>
<evidence type="ECO:0000256" key="2">
    <source>
        <dbReference type="ARBA" id="ARBA00004141"/>
    </source>
</evidence>
<feature type="transmembrane region" description="Helical" evidence="13">
    <location>
        <begin position="70"/>
        <end position="88"/>
    </location>
</feature>
<name>A0A926DYD3_9FIRM</name>
<protein>
    <recommendedName>
        <fullName evidence="3">histidine kinase</fullName>
        <ecNumber evidence="3">2.7.13.3</ecNumber>
    </recommendedName>
</protein>
<dbReference type="InterPro" id="IPR003018">
    <property type="entry name" value="GAF"/>
</dbReference>
<evidence type="ECO:0000256" key="10">
    <source>
        <dbReference type="ARBA" id="ARBA00022989"/>
    </source>
</evidence>
<keyword evidence="12 13" id="KW-0472">Membrane</keyword>
<comment type="caution">
    <text evidence="15">The sequence shown here is derived from an EMBL/GenBank/DDBJ whole genome shotgun (WGS) entry which is preliminary data.</text>
</comment>
<dbReference type="Gene3D" id="1.10.287.130">
    <property type="match status" value="1"/>
</dbReference>
<dbReference type="Pfam" id="PF13493">
    <property type="entry name" value="DUF4118"/>
    <property type="match status" value="1"/>
</dbReference>
<feature type="transmembrane region" description="Helical" evidence="13">
    <location>
        <begin position="100"/>
        <end position="121"/>
    </location>
</feature>
<dbReference type="SUPFAM" id="SSF55874">
    <property type="entry name" value="ATPase domain of HSP90 chaperone/DNA topoisomerase II/histidine kinase"/>
    <property type="match status" value="1"/>
</dbReference>
<dbReference type="InterPro" id="IPR036097">
    <property type="entry name" value="HisK_dim/P_sf"/>
</dbReference>
<dbReference type="CDD" id="cd00075">
    <property type="entry name" value="HATPase"/>
    <property type="match status" value="1"/>
</dbReference>
<comment type="catalytic activity">
    <reaction evidence="1">
        <text>ATP + protein L-histidine = ADP + protein N-phospho-L-histidine.</text>
        <dbReference type="EC" id="2.7.13.3"/>
    </reaction>
</comment>
<evidence type="ECO:0000313" key="15">
    <source>
        <dbReference type="EMBL" id="MBC8547096.1"/>
    </source>
</evidence>
<dbReference type="Pfam" id="PF13492">
    <property type="entry name" value="GAF_3"/>
    <property type="match status" value="1"/>
</dbReference>
<dbReference type="Gene3D" id="1.20.120.620">
    <property type="entry name" value="Backbone structure of the membrane domain of e. Coli histidine kinase receptor kdpd"/>
    <property type="match status" value="1"/>
</dbReference>
<evidence type="ECO:0000256" key="3">
    <source>
        <dbReference type="ARBA" id="ARBA00012438"/>
    </source>
</evidence>
<dbReference type="InterPro" id="IPR029016">
    <property type="entry name" value="GAF-like_dom_sf"/>
</dbReference>
<evidence type="ECO:0000256" key="12">
    <source>
        <dbReference type="ARBA" id="ARBA00023136"/>
    </source>
</evidence>
<evidence type="ECO:0000256" key="7">
    <source>
        <dbReference type="ARBA" id="ARBA00022741"/>
    </source>
</evidence>
<dbReference type="Pfam" id="PF00512">
    <property type="entry name" value="HisKA"/>
    <property type="match status" value="1"/>
</dbReference>
<dbReference type="InterPro" id="IPR003594">
    <property type="entry name" value="HATPase_dom"/>
</dbReference>
<evidence type="ECO:0000256" key="6">
    <source>
        <dbReference type="ARBA" id="ARBA00022692"/>
    </source>
</evidence>
<dbReference type="EC" id="2.7.13.3" evidence="3"/>
<dbReference type="PRINTS" id="PR00344">
    <property type="entry name" value="BCTRLSENSOR"/>
</dbReference>
<feature type="transmembrane region" description="Helical" evidence="13">
    <location>
        <begin position="27"/>
        <end position="58"/>
    </location>
</feature>
<evidence type="ECO:0000259" key="14">
    <source>
        <dbReference type="PROSITE" id="PS50109"/>
    </source>
</evidence>
<dbReference type="InterPro" id="IPR004358">
    <property type="entry name" value="Sig_transdc_His_kin-like_C"/>
</dbReference>
<dbReference type="PANTHER" id="PTHR45569">
    <property type="entry name" value="SENSOR PROTEIN KDPD"/>
    <property type="match status" value="1"/>
</dbReference>
<evidence type="ECO:0000256" key="1">
    <source>
        <dbReference type="ARBA" id="ARBA00000085"/>
    </source>
</evidence>
<dbReference type="Proteomes" id="UP000653127">
    <property type="component" value="Unassembled WGS sequence"/>
</dbReference>
<dbReference type="PANTHER" id="PTHR45569:SF1">
    <property type="entry name" value="SENSOR PROTEIN KDPD"/>
    <property type="match status" value="1"/>
</dbReference>
<proteinExistence type="predicted"/>
<keyword evidence="10 13" id="KW-1133">Transmembrane helix</keyword>
<dbReference type="Gene3D" id="3.30.565.10">
    <property type="entry name" value="Histidine kinase-like ATPase, C-terminal domain"/>
    <property type="match status" value="1"/>
</dbReference>
<keyword evidence="9" id="KW-0067">ATP-binding</keyword>
<dbReference type="SUPFAM" id="SSF47384">
    <property type="entry name" value="Homodimeric domain of signal transducing histidine kinase"/>
    <property type="match status" value="1"/>
</dbReference>
<keyword evidence="6 13" id="KW-0812">Transmembrane</keyword>
<evidence type="ECO:0000256" key="4">
    <source>
        <dbReference type="ARBA" id="ARBA00022553"/>
    </source>
</evidence>
<feature type="domain" description="Histidine kinase" evidence="14">
    <location>
        <begin position="301"/>
        <end position="524"/>
    </location>
</feature>
<dbReference type="AlphaFoldDB" id="A0A926DYD3"/>
<sequence>MQRPNWLRRLSQLSAPRWLRPDAVKTLAILLATTLSCIVLAAVISSFDTVCLIVIYILAVVLISRFTNGYFWGIAASVAGVVAVNFFFTYPYSALDFTRAGYPFTFASMLLVSVMTSAMTVQIKQQARQSEERERHTRELYSISSRFLAARGGQQIAQAALDCLAGLSRPGILYGGNPAQEDCPVWTRGASSGQELVLRSSGERFAAGWVFAHGRPAGAGTEECTRSAVFYQPVCAADGVLAVIGLLYDDGGRPDAEQLGFLDSLASQMALALERQRLSEEQNAILMESEREKMRSNLLRAISHDLRTPLTSILGASDAILESSGQIDRETHDKLVGDIREDSQWLIRMVENLLSVTRISAGGTATVRKAPEAAEEIVAEAVGRIKVRYPGQPLDVRVPDEFLLVPMDATLIEQVLINLVENAILHSGIPMGAGAPPINVHITRRGGDALFEVRDYGKGVPAGMIPRLFEGYDLQQARSSDSSRGMGIGLSICSSIVRAHGGEISVENPPGGGATFRFTLPIDEVKTIGQ</sequence>
<dbReference type="SMART" id="SM00387">
    <property type="entry name" value="HATPase_c"/>
    <property type="match status" value="1"/>
</dbReference>
<evidence type="ECO:0000256" key="13">
    <source>
        <dbReference type="SAM" id="Phobius"/>
    </source>
</evidence>
<evidence type="ECO:0000256" key="5">
    <source>
        <dbReference type="ARBA" id="ARBA00022679"/>
    </source>
</evidence>
<dbReference type="Gene3D" id="3.30.450.40">
    <property type="match status" value="1"/>
</dbReference>
<keyword evidence="8" id="KW-0418">Kinase</keyword>
<keyword evidence="4" id="KW-0597">Phosphoprotein</keyword>
<accession>A0A926DYD3</accession>
<evidence type="ECO:0000256" key="11">
    <source>
        <dbReference type="ARBA" id="ARBA00023012"/>
    </source>
</evidence>
<dbReference type="InterPro" id="IPR003661">
    <property type="entry name" value="HisK_dim/P_dom"/>
</dbReference>
<keyword evidence="11" id="KW-0902">Two-component regulatory system</keyword>
<keyword evidence="5" id="KW-0808">Transferase</keyword>
<dbReference type="Pfam" id="PF02518">
    <property type="entry name" value="HATPase_c"/>
    <property type="match status" value="1"/>
</dbReference>
<dbReference type="InterPro" id="IPR038318">
    <property type="entry name" value="KdpD_sf"/>
</dbReference>
<dbReference type="PROSITE" id="PS50109">
    <property type="entry name" value="HIS_KIN"/>
    <property type="match status" value="1"/>
</dbReference>
<dbReference type="GO" id="GO:0000155">
    <property type="term" value="F:phosphorelay sensor kinase activity"/>
    <property type="evidence" value="ECO:0007669"/>
    <property type="project" value="InterPro"/>
</dbReference>
<dbReference type="InterPro" id="IPR025201">
    <property type="entry name" value="KdpD_TM"/>
</dbReference>
<evidence type="ECO:0000313" key="16">
    <source>
        <dbReference type="Proteomes" id="UP000653127"/>
    </source>
</evidence>
<dbReference type="SUPFAM" id="SSF55781">
    <property type="entry name" value="GAF domain-like"/>
    <property type="match status" value="2"/>
</dbReference>
<comment type="subcellular location">
    <subcellularLocation>
        <location evidence="2">Membrane</location>
        <topology evidence="2">Multi-pass membrane protein</topology>
    </subcellularLocation>
</comment>
<gene>
    <name evidence="15" type="ORF">H8711_09160</name>
</gene>
<reference evidence="15" key="1">
    <citation type="submission" date="2020-08" db="EMBL/GenBank/DDBJ databases">
        <title>Genome public.</title>
        <authorList>
            <person name="Liu C."/>
            <person name="Sun Q."/>
        </authorList>
    </citation>
    <scope>NUCLEOTIDE SEQUENCE</scope>
    <source>
        <strain evidence="15">NSJ-31</strain>
    </source>
</reference>
<evidence type="ECO:0000256" key="9">
    <source>
        <dbReference type="ARBA" id="ARBA00022840"/>
    </source>
</evidence>
<dbReference type="GO" id="GO:0005524">
    <property type="term" value="F:ATP binding"/>
    <property type="evidence" value="ECO:0007669"/>
    <property type="project" value="UniProtKB-KW"/>
</dbReference>
<organism evidence="15 16">
    <name type="scientific">Ligaoa zhengdingensis</name>
    <dbReference type="NCBI Taxonomy" id="2763658"/>
    <lineage>
        <taxon>Bacteria</taxon>
        <taxon>Bacillati</taxon>
        <taxon>Bacillota</taxon>
        <taxon>Clostridia</taxon>
        <taxon>Eubacteriales</taxon>
        <taxon>Oscillospiraceae</taxon>
        <taxon>Ligaoa</taxon>
    </lineage>
</organism>